<evidence type="ECO:0000256" key="8">
    <source>
        <dbReference type="RuleBase" id="RU361189"/>
    </source>
</evidence>
<dbReference type="GO" id="GO:0005886">
    <property type="term" value="C:plasma membrane"/>
    <property type="evidence" value="ECO:0007669"/>
    <property type="project" value="TreeGrafter"/>
</dbReference>
<feature type="transmembrane region" description="Helical" evidence="8">
    <location>
        <begin position="43"/>
        <end position="70"/>
    </location>
</feature>
<comment type="function">
    <text evidence="8">Essential component of the vacuolar proton pump (V-ATPase), a multimeric enzyme that catalyzes the translocation of protons across the membranes. Required for assembly and activity of the V-ATPase.</text>
</comment>
<proteinExistence type="inferred from homology"/>
<dbReference type="GO" id="GO:0007035">
    <property type="term" value="P:vacuolar acidification"/>
    <property type="evidence" value="ECO:0007669"/>
    <property type="project" value="TreeGrafter"/>
</dbReference>
<dbReference type="Proteomes" id="UP000823561">
    <property type="component" value="Chromosome 16"/>
</dbReference>
<keyword evidence="5 8" id="KW-1133">Transmembrane helix</keyword>
<dbReference type="AlphaFoldDB" id="A0AAV6FYY0"/>
<evidence type="ECO:0000256" key="1">
    <source>
        <dbReference type="ARBA" id="ARBA00004141"/>
    </source>
</evidence>
<dbReference type="GO" id="GO:0051117">
    <property type="term" value="F:ATPase binding"/>
    <property type="evidence" value="ECO:0007669"/>
    <property type="project" value="TreeGrafter"/>
</dbReference>
<evidence type="ECO:0000313" key="10">
    <source>
        <dbReference type="Proteomes" id="UP000823561"/>
    </source>
</evidence>
<comment type="caution">
    <text evidence="8">Lacks conserved residue(s) required for the propagation of feature annotation.</text>
</comment>
<sequence length="77" mass="8366">MKDRSLVVEVERKSLGHSIELSEVLWKMVLHVALGNTSGLGSVLVALIFAAFAALTVAVLLVMEGLSAFLHALRLHW</sequence>
<keyword evidence="3 8" id="KW-0813">Transport</keyword>
<evidence type="ECO:0000313" key="9">
    <source>
        <dbReference type="EMBL" id="KAG5268054.1"/>
    </source>
</evidence>
<gene>
    <name evidence="9" type="ORF">AALO_G00207710</name>
</gene>
<name>A0AAV6FYY0_9TELE</name>
<evidence type="ECO:0000256" key="4">
    <source>
        <dbReference type="ARBA" id="ARBA00022692"/>
    </source>
</evidence>
<comment type="subcellular location">
    <subcellularLocation>
        <location evidence="1">Membrane</location>
        <topology evidence="1">Multi-pass membrane protein</topology>
    </subcellularLocation>
</comment>
<evidence type="ECO:0000256" key="6">
    <source>
        <dbReference type="ARBA" id="ARBA00023065"/>
    </source>
</evidence>
<evidence type="ECO:0000256" key="5">
    <source>
        <dbReference type="ARBA" id="ARBA00022989"/>
    </source>
</evidence>
<keyword evidence="7 8" id="KW-0472">Membrane</keyword>
<dbReference type="GO" id="GO:0016471">
    <property type="term" value="C:vacuolar proton-transporting V-type ATPase complex"/>
    <property type="evidence" value="ECO:0007669"/>
    <property type="project" value="TreeGrafter"/>
</dbReference>
<dbReference type="InterPro" id="IPR002490">
    <property type="entry name" value="V-ATPase_116kDa_su"/>
</dbReference>
<dbReference type="Pfam" id="PF01496">
    <property type="entry name" value="V_ATPase_I"/>
    <property type="match status" value="1"/>
</dbReference>
<reference evidence="9" key="1">
    <citation type="submission" date="2020-10" db="EMBL/GenBank/DDBJ databases">
        <title>Chromosome-scale genome assembly of the Allis shad, Alosa alosa.</title>
        <authorList>
            <person name="Margot Z."/>
            <person name="Christophe K."/>
            <person name="Cabau C."/>
            <person name="Louis A."/>
            <person name="Berthelot C."/>
            <person name="Parey E."/>
            <person name="Roest Crollius H."/>
            <person name="Montfort J."/>
            <person name="Robinson-Rechavi M."/>
            <person name="Bucao C."/>
            <person name="Bouchez O."/>
            <person name="Gislard M."/>
            <person name="Lluch J."/>
            <person name="Milhes M."/>
            <person name="Lampietro C."/>
            <person name="Lopez Roques C."/>
            <person name="Donnadieu C."/>
            <person name="Braasch I."/>
            <person name="Desvignes T."/>
            <person name="Postlethwait J."/>
            <person name="Bobe J."/>
            <person name="Guiguen Y."/>
        </authorList>
    </citation>
    <scope>NUCLEOTIDE SEQUENCE</scope>
    <source>
        <strain evidence="9">M-15738</strain>
        <tissue evidence="9">Blood</tissue>
    </source>
</reference>
<evidence type="ECO:0000256" key="2">
    <source>
        <dbReference type="ARBA" id="ARBA00009904"/>
    </source>
</evidence>
<keyword evidence="8" id="KW-0375">Hydrogen ion transport</keyword>
<comment type="caution">
    <text evidence="9">The sequence shown here is derived from an EMBL/GenBank/DDBJ whole genome shotgun (WGS) entry which is preliminary data.</text>
</comment>
<keyword evidence="4 8" id="KW-0812">Transmembrane</keyword>
<comment type="similarity">
    <text evidence="2 8">Belongs to the V-ATPase 116 kDa subunit family.</text>
</comment>
<evidence type="ECO:0000256" key="3">
    <source>
        <dbReference type="ARBA" id="ARBA00022448"/>
    </source>
</evidence>
<dbReference type="PANTHER" id="PTHR11629:SF90">
    <property type="entry name" value="V-TYPE PROTON ATPASE SUBUNIT A"/>
    <property type="match status" value="1"/>
</dbReference>
<dbReference type="GO" id="GO:0033179">
    <property type="term" value="C:proton-transporting V-type ATPase, V0 domain"/>
    <property type="evidence" value="ECO:0007669"/>
    <property type="project" value="InterPro"/>
</dbReference>
<accession>A0AAV6FYY0</accession>
<protein>
    <recommendedName>
        <fullName evidence="8">V-type proton ATPase subunit a</fullName>
    </recommendedName>
</protein>
<keyword evidence="6 8" id="KW-0406">Ion transport</keyword>
<keyword evidence="10" id="KW-1185">Reference proteome</keyword>
<dbReference type="EMBL" id="JADWDJ010000016">
    <property type="protein sequence ID" value="KAG5268054.1"/>
    <property type="molecule type" value="Genomic_DNA"/>
</dbReference>
<dbReference type="PANTHER" id="PTHR11629">
    <property type="entry name" value="VACUOLAR PROTON ATPASES"/>
    <property type="match status" value="1"/>
</dbReference>
<organism evidence="9 10">
    <name type="scientific">Alosa alosa</name>
    <name type="common">allis shad</name>
    <dbReference type="NCBI Taxonomy" id="278164"/>
    <lineage>
        <taxon>Eukaryota</taxon>
        <taxon>Metazoa</taxon>
        <taxon>Chordata</taxon>
        <taxon>Craniata</taxon>
        <taxon>Vertebrata</taxon>
        <taxon>Euteleostomi</taxon>
        <taxon>Actinopterygii</taxon>
        <taxon>Neopterygii</taxon>
        <taxon>Teleostei</taxon>
        <taxon>Clupei</taxon>
        <taxon>Clupeiformes</taxon>
        <taxon>Clupeoidei</taxon>
        <taxon>Clupeidae</taxon>
        <taxon>Alosa</taxon>
    </lineage>
</organism>
<evidence type="ECO:0000256" key="7">
    <source>
        <dbReference type="ARBA" id="ARBA00023136"/>
    </source>
</evidence>
<dbReference type="GO" id="GO:0046961">
    <property type="term" value="F:proton-transporting ATPase activity, rotational mechanism"/>
    <property type="evidence" value="ECO:0007669"/>
    <property type="project" value="InterPro"/>
</dbReference>